<dbReference type="Gene3D" id="3.40.50.720">
    <property type="entry name" value="NAD(P)-binding Rossmann-like Domain"/>
    <property type="match status" value="1"/>
</dbReference>
<protein>
    <submittedName>
        <fullName evidence="2">TOMM leader peptide-binding protein</fullName>
    </submittedName>
</protein>
<dbReference type="Proteomes" id="UP001501842">
    <property type="component" value="Unassembled WGS sequence"/>
</dbReference>
<dbReference type="InterPro" id="IPR003776">
    <property type="entry name" value="YcaO-like_dom"/>
</dbReference>
<keyword evidence="3" id="KW-1185">Reference proteome</keyword>
<dbReference type="Gene3D" id="3.90.930.60">
    <property type="match status" value="1"/>
</dbReference>
<dbReference type="Gene3D" id="3.30.1330.230">
    <property type="match status" value="1"/>
</dbReference>
<dbReference type="NCBIfam" id="TIGR03882">
    <property type="entry name" value="cyclo_dehyd_2"/>
    <property type="match status" value="1"/>
</dbReference>
<gene>
    <name evidence="2" type="ORF">GCM10010439_63620</name>
</gene>
<name>A0ABN3UNX1_9ACTN</name>
<dbReference type="InterPro" id="IPR027624">
    <property type="entry name" value="TOMM_cyclo_SagD"/>
</dbReference>
<proteinExistence type="predicted"/>
<dbReference type="PANTHER" id="PTHR37809:SF1">
    <property type="entry name" value="RIBOSOMAL PROTEIN S12 METHYLTHIOTRANSFERASE ACCESSORY FACTOR YCAO"/>
    <property type="match status" value="1"/>
</dbReference>
<dbReference type="NCBIfam" id="TIGR00702">
    <property type="entry name" value="YcaO-type kinase domain"/>
    <property type="match status" value="1"/>
</dbReference>
<evidence type="ECO:0000313" key="2">
    <source>
        <dbReference type="EMBL" id="GAA2736460.1"/>
    </source>
</evidence>
<evidence type="ECO:0000313" key="3">
    <source>
        <dbReference type="Proteomes" id="UP001501842"/>
    </source>
</evidence>
<accession>A0ABN3UNX1</accession>
<comment type="caution">
    <text evidence="2">The sequence shown here is derived from an EMBL/GenBank/DDBJ whole genome shotgun (WGS) entry which is preliminary data.</text>
</comment>
<organism evidence="2 3">
    <name type="scientific">Actinocorallia aurantiaca</name>
    <dbReference type="NCBI Taxonomy" id="46204"/>
    <lineage>
        <taxon>Bacteria</taxon>
        <taxon>Bacillati</taxon>
        <taxon>Actinomycetota</taxon>
        <taxon>Actinomycetes</taxon>
        <taxon>Streptosporangiales</taxon>
        <taxon>Thermomonosporaceae</taxon>
        <taxon>Actinocorallia</taxon>
    </lineage>
</organism>
<dbReference type="Gene3D" id="3.30.40.250">
    <property type="match status" value="1"/>
</dbReference>
<evidence type="ECO:0000259" key="1">
    <source>
        <dbReference type="PROSITE" id="PS51664"/>
    </source>
</evidence>
<sequence>MRPTDDRTIGFRRHLRAETVRGEGVYLVSAQRTTVLSGAYAERIAPLLDGTRTVAEVRALCGLPEDRFGTMIGDLLAAGLVSCRDRAPSDPAADAYWDLAGASEPGAPVLGLAVLGGADPAAVRAACEDSGLAVARDGADAPFTLVVCEDYLSPELAAFNAARLADGRPWLLARPCGAEPWTGPVFRPGAGPCWSCLAVRLRGHRRAEQLAYRGRRPLRLPDASLPATRVIGLQTAVLEAAKWLAGVRHEGQDGIFSLDTLTLRSALHPVAARPQCPDCGDPGLVAAKVLAPPRPGARAKAAASGNGHRALTAEAVWERFGGLADPVSGVVSEVARDPRSPSFLHCYRSGPNLAFSGGGLALHRAGLRMQSGGKGRTDAEARVSALCEAVERYSGTRSGDEPTVRGSYRELAPEAVHPAECLLYDDRQYADRDRWNSVGDPFQYVPEPFDEDAPTDWTPVWSLAGGRRLLPTDLLYYRPGGGGLASVRADSNGTAAGGTLEDAILQGFLELVERDAVALWWYNRTRHAAVDPASSADPWVRELPARFAGLGRSLRVLDLTSDLGVPVAAAVSHRTGGPAEDIMLGFGAHFDPEVALSRAVTELGQLLPAVADGYAPGLPARLTDWWRRARLADHPYLVPDPVPPARDVAGMAGPDAYRDTGDLRDDLDRIRALAARHGLEVLVLDQTRPDLGMPVVRVVVPGLRHFWARFGPGRLFDAPVRLGRLAAPTAYADLNPVPLFL</sequence>
<dbReference type="Pfam" id="PF02624">
    <property type="entry name" value="YcaO"/>
    <property type="match status" value="1"/>
</dbReference>
<dbReference type="Gene3D" id="3.30.160.660">
    <property type="match status" value="1"/>
</dbReference>
<dbReference type="RefSeq" id="WP_344456165.1">
    <property type="nucleotide sequence ID" value="NZ_BAAATZ010000032.1"/>
</dbReference>
<reference evidence="2 3" key="1">
    <citation type="journal article" date="2019" name="Int. J. Syst. Evol. Microbiol.">
        <title>The Global Catalogue of Microorganisms (GCM) 10K type strain sequencing project: providing services to taxonomists for standard genome sequencing and annotation.</title>
        <authorList>
            <consortium name="The Broad Institute Genomics Platform"/>
            <consortium name="The Broad Institute Genome Sequencing Center for Infectious Disease"/>
            <person name="Wu L."/>
            <person name="Ma J."/>
        </authorList>
    </citation>
    <scope>NUCLEOTIDE SEQUENCE [LARGE SCALE GENOMIC DNA]</scope>
    <source>
        <strain evidence="2 3">JCM 8201</strain>
    </source>
</reference>
<dbReference type="InterPro" id="IPR022291">
    <property type="entry name" value="Bacteriocin_synth_cyclodeHase"/>
</dbReference>
<dbReference type="PANTHER" id="PTHR37809">
    <property type="entry name" value="RIBOSOMAL PROTEIN S12 METHYLTHIOTRANSFERASE ACCESSORY FACTOR YCAO"/>
    <property type="match status" value="1"/>
</dbReference>
<dbReference type="PROSITE" id="PS51664">
    <property type="entry name" value="YCAO"/>
    <property type="match status" value="1"/>
</dbReference>
<dbReference type="EMBL" id="BAAATZ010000032">
    <property type="protein sequence ID" value="GAA2736460.1"/>
    <property type="molecule type" value="Genomic_DNA"/>
</dbReference>
<dbReference type="NCBIfam" id="TIGR03604">
    <property type="entry name" value="TOMM_cyclo_SagD"/>
    <property type="match status" value="1"/>
</dbReference>
<feature type="domain" description="YcaO" evidence="1">
    <location>
        <begin position="373"/>
        <end position="741"/>
    </location>
</feature>